<dbReference type="CDD" id="cd06261">
    <property type="entry name" value="TM_PBP2"/>
    <property type="match status" value="1"/>
</dbReference>
<keyword evidence="3 8" id="KW-0813">Transport</keyword>
<comment type="similarity">
    <text evidence="2">Belongs to the binding-protein-dependent transport system permease family. CysTW subfamily.</text>
</comment>
<accession>A0ABS4JPC6</accession>
<sequence>MKGKRDWLKLHAWLVYGFLYLPIFILIVLSFNSSRTSAVWKGFTLDWYVRLFHNRLLWEAVQNSLIIATATALISTALGTAAALSLHRRQIRGRLWVEGLLYLPLVLPDIVLGVGALVLFTALGIGLGLGTMLAAHVGTSISYVVLVLRARLADMDQRLEEAACDLGATPWQTLWHVTLPLLAPGILASVLLSFTLSLDDFILSFFTAGPGSTTLPLRVYGMMKTGLTPEVNALSTVLVLVTGIATTLYLRLTQNRI</sequence>
<proteinExistence type="inferred from homology"/>
<keyword evidence="6 8" id="KW-1133">Transmembrane helix</keyword>
<name>A0ABS4JPC6_9FIRM</name>
<reference evidence="10 11" key="1">
    <citation type="submission" date="2021-03" db="EMBL/GenBank/DDBJ databases">
        <title>Genomic Encyclopedia of Type Strains, Phase IV (KMG-IV): sequencing the most valuable type-strain genomes for metagenomic binning, comparative biology and taxonomic classification.</title>
        <authorList>
            <person name="Goeker M."/>
        </authorList>
    </citation>
    <scope>NUCLEOTIDE SEQUENCE [LARGE SCALE GENOMIC DNA]</scope>
    <source>
        <strain evidence="10 11">DSM 27138</strain>
    </source>
</reference>
<feature type="transmembrane region" description="Helical" evidence="8">
    <location>
        <begin position="99"/>
        <end position="127"/>
    </location>
</feature>
<dbReference type="PANTHER" id="PTHR43848:SF2">
    <property type="entry name" value="PUTRESCINE TRANSPORT SYSTEM PERMEASE PROTEIN POTI"/>
    <property type="match status" value="1"/>
</dbReference>
<dbReference type="Proteomes" id="UP001519289">
    <property type="component" value="Unassembled WGS sequence"/>
</dbReference>
<evidence type="ECO:0000256" key="7">
    <source>
        <dbReference type="ARBA" id="ARBA00023136"/>
    </source>
</evidence>
<dbReference type="PANTHER" id="PTHR43848">
    <property type="entry name" value="PUTRESCINE TRANSPORT SYSTEM PERMEASE PROTEIN POTI"/>
    <property type="match status" value="1"/>
</dbReference>
<feature type="transmembrane region" description="Helical" evidence="8">
    <location>
        <begin position="173"/>
        <end position="196"/>
    </location>
</feature>
<feature type="transmembrane region" description="Helical" evidence="8">
    <location>
        <begin position="231"/>
        <end position="252"/>
    </location>
</feature>
<keyword evidence="7 8" id="KW-0472">Membrane</keyword>
<dbReference type="EMBL" id="JAGGLG010000004">
    <property type="protein sequence ID" value="MBP2017396.1"/>
    <property type="molecule type" value="Genomic_DNA"/>
</dbReference>
<evidence type="ECO:0000313" key="10">
    <source>
        <dbReference type="EMBL" id="MBP2017396.1"/>
    </source>
</evidence>
<dbReference type="RefSeq" id="WP_209465540.1">
    <property type="nucleotide sequence ID" value="NZ_JAGGLG010000004.1"/>
</dbReference>
<dbReference type="InterPro" id="IPR035906">
    <property type="entry name" value="MetI-like_sf"/>
</dbReference>
<dbReference type="InterPro" id="IPR051789">
    <property type="entry name" value="Bact_Polyamine_Transport"/>
</dbReference>
<feature type="domain" description="ABC transmembrane type-1" evidence="9">
    <location>
        <begin position="61"/>
        <end position="249"/>
    </location>
</feature>
<evidence type="ECO:0000256" key="2">
    <source>
        <dbReference type="ARBA" id="ARBA00007069"/>
    </source>
</evidence>
<evidence type="ECO:0000256" key="8">
    <source>
        <dbReference type="RuleBase" id="RU363032"/>
    </source>
</evidence>
<evidence type="ECO:0000256" key="4">
    <source>
        <dbReference type="ARBA" id="ARBA00022475"/>
    </source>
</evidence>
<evidence type="ECO:0000256" key="1">
    <source>
        <dbReference type="ARBA" id="ARBA00004651"/>
    </source>
</evidence>
<comment type="subcellular location">
    <subcellularLocation>
        <location evidence="1 8">Cell membrane</location>
        <topology evidence="1 8">Multi-pass membrane protein</topology>
    </subcellularLocation>
</comment>
<dbReference type="Pfam" id="PF00528">
    <property type="entry name" value="BPD_transp_1"/>
    <property type="match status" value="1"/>
</dbReference>
<keyword evidence="5 8" id="KW-0812">Transmembrane</keyword>
<evidence type="ECO:0000256" key="3">
    <source>
        <dbReference type="ARBA" id="ARBA00022448"/>
    </source>
</evidence>
<evidence type="ECO:0000259" key="9">
    <source>
        <dbReference type="PROSITE" id="PS50928"/>
    </source>
</evidence>
<evidence type="ECO:0000313" key="11">
    <source>
        <dbReference type="Proteomes" id="UP001519289"/>
    </source>
</evidence>
<keyword evidence="4" id="KW-1003">Cell membrane</keyword>
<dbReference type="SUPFAM" id="SSF161098">
    <property type="entry name" value="MetI-like"/>
    <property type="match status" value="1"/>
</dbReference>
<organism evidence="10 11">
    <name type="scientific">Symbiobacterium terraclitae</name>
    <dbReference type="NCBI Taxonomy" id="557451"/>
    <lineage>
        <taxon>Bacteria</taxon>
        <taxon>Bacillati</taxon>
        <taxon>Bacillota</taxon>
        <taxon>Clostridia</taxon>
        <taxon>Eubacteriales</taxon>
        <taxon>Symbiobacteriaceae</taxon>
        <taxon>Symbiobacterium</taxon>
    </lineage>
</organism>
<dbReference type="Gene3D" id="1.10.3720.10">
    <property type="entry name" value="MetI-like"/>
    <property type="match status" value="1"/>
</dbReference>
<dbReference type="InterPro" id="IPR000515">
    <property type="entry name" value="MetI-like"/>
</dbReference>
<gene>
    <name evidence="10" type="ORF">J2Z79_000779</name>
</gene>
<dbReference type="PROSITE" id="PS50928">
    <property type="entry name" value="ABC_TM1"/>
    <property type="match status" value="1"/>
</dbReference>
<feature type="transmembrane region" description="Helical" evidence="8">
    <location>
        <begin position="12"/>
        <end position="31"/>
    </location>
</feature>
<keyword evidence="11" id="KW-1185">Reference proteome</keyword>
<evidence type="ECO:0000256" key="6">
    <source>
        <dbReference type="ARBA" id="ARBA00022989"/>
    </source>
</evidence>
<feature type="transmembrane region" description="Helical" evidence="8">
    <location>
        <begin position="133"/>
        <end position="152"/>
    </location>
</feature>
<feature type="transmembrane region" description="Helical" evidence="8">
    <location>
        <begin position="65"/>
        <end position="87"/>
    </location>
</feature>
<protein>
    <submittedName>
        <fullName evidence="10">Spermidine/putrescine transport system permease protein</fullName>
    </submittedName>
</protein>
<comment type="caution">
    <text evidence="10">The sequence shown here is derived from an EMBL/GenBank/DDBJ whole genome shotgun (WGS) entry which is preliminary data.</text>
</comment>
<evidence type="ECO:0000256" key="5">
    <source>
        <dbReference type="ARBA" id="ARBA00022692"/>
    </source>
</evidence>